<organism evidence="2 3">
    <name type="scientific">Brachionus calyciflorus</name>
    <dbReference type="NCBI Taxonomy" id="104777"/>
    <lineage>
        <taxon>Eukaryota</taxon>
        <taxon>Metazoa</taxon>
        <taxon>Spiralia</taxon>
        <taxon>Gnathifera</taxon>
        <taxon>Rotifera</taxon>
        <taxon>Eurotatoria</taxon>
        <taxon>Monogononta</taxon>
        <taxon>Pseudotrocha</taxon>
        <taxon>Ploima</taxon>
        <taxon>Brachionidae</taxon>
        <taxon>Brachionus</taxon>
    </lineage>
</organism>
<evidence type="ECO:0000313" key="2">
    <source>
        <dbReference type="EMBL" id="CAF1036880.1"/>
    </source>
</evidence>
<accession>A0A814JAY2</accession>
<reference evidence="2" key="1">
    <citation type="submission" date="2021-02" db="EMBL/GenBank/DDBJ databases">
        <authorList>
            <person name="Nowell W R."/>
        </authorList>
    </citation>
    <scope>NUCLEOTIDE SEQUENCE</scope>
    <source>
        <strain evidence="2">Ploen Becks lab</strain>
    </source>
</reference>
<evidence type="ECO:0000313" key="3">
    <source>
        <dbReference type="Proteomes" id="UP000663879"/>
    </source>
</evidence>
<protein>
    <submittedName>
        <fullName evidence="2">Uncharacterized protein</fullName>
    </submittedName>
</protein>
<dbReference type="EMBL" id="CAJNOC010004903">
    <property type="protein sequence ID" value="CAF1036880.1"/>
    <property type="molecule type" value="Genomic_DNA"/>
</dbReference>
<gene>
    <name evidence="2" type="ORF">OXX778_LOCUS18156</name>
</gene>
<keyword evidence="3" id="KW-1185">Reference proteome</keyword>
<name>A0A814JAY2_9BILA</name>
<sequence length="107" mass="11699">SSSQVASSSKTTSKLNLSSNYGHNVDSKSSSQALVKNSKINFNLKVYSSQELNSELDKIPSEFENNPIIVKAGDLEIRRSNLNDVISGSKLNDLIINFYLKIACNSS</sequence>
<dbReference type="InterPro" id="IPR038765">
    <property type="entry name" value="Papain-like_cys_pep_sf"/>
</dbReference>
<feature type="region of interest" description="Disordered" evidence="1">
    <location>
        <begin position="1"/>
        <end position="32"/>
    </location>
</feature>
<feature type="compositionally biased region" description="Low complexity" evidence="1">
    <location>
        <begin position="1"/>
        <end position="20"/>
    </location>
</feature>
<comment type="caution">
    <text evidence="2">The sequence shown here is derived from an EMBL/GenBank/DDBJ whole genome shotgun (WGS) entry which is preliminary data.</text>
</comment>
<dbReference type="AlphaFoldDB" id="A0A814JAY2"/>
<proteinExistence type="predicted"/>
<dbReference type="Proteomes" id="UP000663879">
    <property type="component" value="Unassembled WGS sequence"/>
</dbReference>
<evidence type="ECO:0000256" key="1">
    <source>
        <dbReference type="SAM" id="MobiDB-lite"/>
    </source>
</evidence>
<dbReference type="SUPFAM" id="SSF54001">
    <property type="entry name" value="Cysteine proteinases"/>
    <property type="match status" value="1"/>
</dbReference>
<feature type="non-terminal residue" evidence="2">
    <location>
        <position position="1"/>
    </location>
</feature>